<dbReference type="PANTHER" id="PTHR38121:SF2">
    <property type="entry name" value="ACYLTRANSFERASE 3 DOMAIN-CONTAINING PROTEIN"/>
    <property type="match status" value="1"/>
</dbReference>
<dbReference type="InterPro" id="IPR013320">
    <property type="entry name" value="ConA-like_dom_sf"/>
</dbReference>
<dbReference type="Proteomes" id="UP000215453">
    <property type="component" value="Chromosome 7"/>
</dbReference>
<protein>
    <recommendedName>
        <fullName evidence="2">GH16 domain-containing protein</fullName>
    </recommendedName>
</protein>
<dbReference type="GO" id="GO:0005975">
    <property type="term" value="P:carbohydrate metabolic process"/>
    <property type="evidence" value="ECO:0007669"/>
    <property type="project" value="InterPro"/>
</dbReference>
<reference evidence="3 4" key="1">
    <citation type="submission" date="2016-10" db="EMBL/GenBank/DDBJ databases">
        <authorList>
            <person name="Varghese N."/>
        </authorList>
    </citation>
    <scope>NUCLEOTIDE SEQUENCE [LARGE SCALE GENOMIC DNA]</scope>
</reference>
<dbReference type="Gene3D" id="2.60.120.200">
    <property type="match status" value="1"/>
</dbReference>
<evidence type="ECO:0000256" key="1">
    <source>
        <dbReference type="SAM" id="MobiDB-lite"/>
    </source>
</evidence>
<proteinExistence type="predicted"/>
<evidence type="ECO:0000313" key="4">
    <source>
        <dbReference type="Proteomes" id="UP000215453"/>
    </source>
</evidence>
<dbReference type="Pfam" id="PF00722">
    <property type="entry name" value="Glyco_hydro_16"/>
    <property type="match status" value="1"/>
</dbReference>
<dbReference type="SUPFAM" id="SSF49899">
    <property type="entry name" value="Concanavalin A-like lectins/glucanases"/>
    <property type="match status" value="1"/>
</dbReference>
<evidence type="ECO:0000259" key="2">
    <source>
        <dbReference type="Pfam" id="PF00722"/>
    </source>
</evidence>
<feature type="compositionally biased region" description="Polar residues" evidence="1">
    <location>
        <begin position="167"/>
        <end position="181"/>
    </location>
</feature>
<evidence type="ECO:0000313" key="3">
    <source>
        <dbReference type="EMBL" id="SMY26037.1"/>
    </source>
</evidence>
<dbReference type="PANTHER" id="PTHR38121">
    <property type="entry name" value="GH16 DOMAIN-CONTAINING PROTEIN"/>
    <property type="match status" value="1"/>
</dbReference>
<sequence length="212" mass="22844">MYASVSTYAILTDEAGICNGMFFYHNDSQEIDIEWISDPESTSNQGTNNGTRVMQYTNQGPHGTEDSFEINGRASGDATSAVHEYRIDWTQGVSTFYLDGVTSSKLTVTFLRLLGRGLGMRGREFRSRNGDPDFTVGPPQNDAVFKIQRIVMRYNTTADGSRGEIPSMSNTSQSSKESAGPQSGGSSGIALAGPATLFSLAVAGSLIARWLS</sequence>
<name>A0A1Y6LNN8_ZYMTR</name>
<feature type="domain" description="GH16" evidence="2">
    <location>
        <begin position="2"/>
        <end position="106"/>
    </location>
</feature>
<dbReference type="EMBL" id="LT882682">
    <property type="protein sequence ID" value="SMY26037.1"/>
    <property type="molecule type" value="Genomic_DNA"/>
</dbReference>
<accession>A0A1Y6LNN8</accession>
<feature type="region of interest" description="Disordered" evidence="1">
    <location>
        <begin position="158"/>
        <end position="186"/>
    </location>
</feature>
<dbReference type="AlphaFoldDB" id="A0A1Y6LNN8"/>
<dbReference type="GO" id="GO:0004553">
    <property type="term" value="F:hydrolase activity, hydrolyzing O-glycosyl compounds"/>
    <property type="evidence" value="ECO:0007669"/>
    <property type="project" value="InterPro"/>
</dbReference>
<organism evidence="3 4">
    <name type="scientific">Zymoseptoria tritici ST99CH_1A5</name>
    <dbReference type="NCBI Taxonomy" id="1276529"/>
    <lineage>
        <taxon>Eukaryota</taxon>
        <taxon>Fungi</taxon>
        <taxon>Dikarya</taxon>
        <taxon>Ascomycota</taxon>
        <taxon>Pezizomycotina</taxon>
        <taxon>Dothideomycetes</taxon>
        <taxon>Dothideomycetidae</taxon>
        <taxon>Mycosphaerellales</taxon>
        <taxon>Mycosphaerellaceae</taxon>
        <taxon>Zymoseptoria</taxon>
    </lineage>
</organism>
<dbReference type="CDD" id="cd00413">
    <property type="entry name" value="Glyco_hydrolase_16"/>
    <property type="match status" value="1"/>
</dbReference>
<gene>
    <name evidence="3" type="ORF">ZT1A5_G7479</name>
</gene>
<dbReference type="InterPro" id="IPR000757">
    <property type="entry name" value="Beta-glucanase-like"/>
</dbReference>